<dbReference type="Gene3D" id="3.30.70.80">
    <property type="entry name" value="Peptidase S8 propeptide/proteinase inhibitor I9"/>
    <property type="match status" value="1"/>
</dbReference>
<evidence type="ECO:0000259" key="10">
    <source>
        <dbReference type="Pfam" id="PF05922"/>
    </source>
</evidence>
<feature type="domain" description="Subtilisin-like protease fibronectin type-III" evidence="11">
    <location>
        <begin position="677"/>
        <end position="775"/>
    </location>
</feature>
<evidence type="ECO:0000256" key="1">
    <source>
        <dbReference type="ARBA" id="ARBA00011073"/>
    </source>
</evidence>
<dbReference type="InterPro" id="IPR037045">
    <property type="entry name" value="S8pro/Inhibitor_I9_sf"/>
</dbReference>
<dbReference type="OrthoDB" id="10256524at2759"/>
<dbReference type="InterPro" id="IPR023828">
    <property type="entry name" value="Peptidase_S8_Ser-AS"/>
</dbReference>
<protein>
    <submittedName>
        <fullName evidence="12">CO2-response secreted protease-like protein</fullName>
    </submittedName>
</protein>
<feature type="domain" description="Inhibitor I9" evidence="10">
    <location>
        <begin position="28"/>
        <end position="108"/>
    </location>
</feature>
<reference evidence="12 13" key="1">
    <citation type="journal article" date="2019" name="Nat. Plants">
        <title>Stout camphor tree genome fills gaps in understanding of flowering plant genome evolution.</title>
        <authorList>
            <person name="Chaw S.M."/>
            <person name="Liu Y.C."/>
            <person name="Wu Y.W."/>
            <person name="Wang H.Y."/>
            <person name="Lin C.I."/>
            <person name="Wu C.S."/>
            <person name="Ke H.M."/>
            <person name="Chang L.Y."/>
            <person name="Hsu C.Y."/>
            <person name="Yang H.T."/>
            <person name="Sudianto E."/>
            <person name="Hsu M.H."/>
            <person name="Wu K.P."/>
            <person name="Wang L.N."/>
            <person name="Leebens-Mack J.H."/>
            <person name="Tsai I.J."/>
        </authorList>
    </citation>
    <scope>NUCLEOTIDE SEQUENCE [LARGE SCALE GENOMIC DNA]</scope>
    <source>
        <strain evidence="13">cv. Chaw 1501</strain>
        <tissue evidence="12">Young leaves</tissue>
    </source>
</reference>
<dbReference type="FunFam" id="3.40.50.200:FF:000006">
    <property type="entry name" value="Subtilisin-like protease SBT1.5"/>
    <property type="match status" value="1"/>
</dbReference>
<dbReference type="AlphaFoldDB" id="A0A443NBJ5"/>
<keyword evidence="2 7" id="KW-0645">Protease</keyword>
<name>A0A443NBJ5_9MAGN</name>
<dbReference type="Pfam" id="PF17766">
    <property type="entry name" value="fn3_6"/>
    <property type="match status" value="1"/>
</dbReference>
<dbReference type="PANTHER" id="PTHR10795">
    <property type="entry name" value="PROPROTEIN CONVERTASE SUBTILISIN/KEXIN"/>
    <property type="match status" value="1"/>
</dbReference>
<dbReference type="Gene3D" id="2.60.40.2310">
    <property type="match status" value="1"/>
</dbReference>
<dbReference type="GO" id="GO:0004252">
    <property type="term" value="F:serine-type endopeptidase activity"/>
    <property type="evidence" value="ECO:0007669"/>
    <property type="project" value="UniProtKB-UniRule"/>
</dbReference>
<evidence type="ECO:0000256" key="7">
    <source>
        <dbReference type="PROSITE-ProRule" id="PRU01240"/>
    </source>
</evidence>
<dbReference type="Proteomes" id="UP000283530">
    <property type="component" value="Unassembled WGS sequence"/>
</dbReference>
<dbReference type="PRINTS" id="PR00723">
    <property type="entry name" value="SUBTILISIN"/>
</dbReference>
<evidence type="ECO:0000256" key="2">
    <source>
        <dbReference type="ARBA" id="ARBA00022670"/>
    </source>
</evidence>
<sequence length="778" mass="83033">MASSLVLLFFTLSCLFLHGTANQTLKPYVVYMGSSNDRTNAEREFEASQLQMLSTVIPSGESVRLSLIHSYNHAFMGFSAMLTDKEASVLSGHAGVVSVFPDPILQLHTTHSWDFLEEEARQGRTRARHGRGYPHFTGDVIVGMIDTGIWPESLSFNDSGMGPIPSRWKGTCMEGSDFKRSDCNRKLIGARYYHSMIDSVQPQPTNASVQAIRAIGSARDTVGHGTHTTSIAVGSMVRNANYYGLAQGTSRGGLPSSRVAMYKVCTLAGCSGSAILKAIDDAIKDGVDIISISVGIVNSMFQSDFVNDPISIGAFHANQKGIMVVCSGGNDGPDPYTVVNSAPWVFTVAASSIDREFQSTIVLGNGVAMKGSGINFSNLTRTKLYPLAFGRDVAGQSVPFLEASNCYPGSLDAQKAAGKIIVCVDNGSTLSRRVKSLVAENARAKGLVIIDEVEKGVPFDSGDFPFSNVGSMVGAHILRYINSTKNPTATILPAVAVTNTKPAPTVAYFSSRGPGSLTQTILKPDATAPGVGILASTIPATETGDVPFGKKPSNFAIKSGTSMACPHVTGAAAFLKSAHPTWTPSMIKSALMTTATPLNNMGEPLTNSSNNYASPHEMGSGEINPLRALYPGLVYDTTPNDYLNFLCYYGYKEHIIGNISGSHFNCPKTSSENLISNLNYPSISITNLASIRRSAVTIARTVTNVGPTDSIYVAMIDTPVDLAVTVSPVRLMFSKQSARASFNVTFRSNGAKKGYHFGSITWSDSTHFVRTVFAVNIV</sequence>
<dbReference type="GO" id="GO:0006508">
    <property type="term" value="P:proteolysis"/>
    <property type="evidence" value="ECO:0007669"/>
    <property type="project" value="UniProtKB-KW"/>
</dbReference>
<dbReference type="PROSITE" id="PS00138">
    <property type="entry name" value="SUBTILASE_SER"/>
    <property type="match status" value="1"/>
</dbReference>
<dbReference type="InterPro" id="IPR041469">
    <property type="entry name" value="Subtilisin-like_FN3"/>
</dbReference>
<comment type="similarity">
    <text evidence="1 7">Belongs to the peptidase S8 family.</text>
</comment>
<dbReference type="InterPro" id="IPR045051">
    <property type="entry name" value="SBT"/>
</dbReference>
<dbReference type="InterPro" id="IPR015500">
    <property type="entry name" value="Peptidase_S8_subtilisin-rel"/>
</dbReference>
<accession>A0A443NBJ5</accession>
<dbReference type="SUPFAM" id="SSF52743">
    <property type="entry name" value="Subtilisin-like"/>
    <property type="match status" value="1"/>
</dbReference>
<dbReference type="Pfam" id="PF05922">
    <property type="entry name" value="Inhibitor_I9"/>
    <property type="match status" value="1"/>
</dbReference>
<dbReference type="Pfam" id="PF00082">
    <property type="entry name" value="Peptidase_S8"/>
    <property type="match status" value="1"/>
</dbReference>
<keyword evidence="3 8" id="KW-0732">Signal</keyword>
<dbReference type="Gene3D" id="3.40.50.200">
    <property type="entry name" value="Peptidase S8/S53 domain"/>
    <property type="match status" value="1"/>
</dbReference>
<dbReference type="InterPro" id="IPR034197">
    <property type="entry name" value="Peptidases_S8_3"/>
</dbReference>
<comment type="caution">
    <text evidence="12">The sequence shown here is derived from an EMBL/GenBank/DDBJ whole genome shotgun (WGS) entry which is preliminary data.</text>
</comment>
<keyword evidence="5 7" id="KW-0720">Serine protease</keyword>
<evidence type="ECO:0000256" key="3">
    <source>
        <dbReference type="ARBA" id="ARBA00022729"/>
    </source>
</evidence>
<feature type="active site" description="Charge relay system" evidence="6 7">
    <location>
        <position position="224"/>
    </location>
</feature>
<evidence type="ECO:0000313" key="12">
    <source>
        <dbReference type="EMBL" id="RWR75902.1"/>
    </source>
</evidence>
<feature type="active site" description="Charge relay system" evidence="6 7">
    <location>
        <position position="562"/>
    </location>
</feature>
<dbReference type="CDD" id="cd02120">
    <property type="entry name" value="PA_subtilisin_like"/>
    <property type="match status" value="1"/>
</dbReference>
<evidence type="ECO:0000259" key="9">
    <source>
        <dbReference type="Pfam" id="PF00082"/>
    </source>
</evidence>
<keyword evidence="13" id="KW-1185">Reference proteome</keyword>
<dbReference type="InterPro" id="IPR000209">
    <property type="entry name" value="Peptidase_S8/S53_dom"/>
</dbReference>
<evidence type="ECO:0000313" key="13">
    <source>
        <dbReference type="Proteomes" id="UP000283530"/>
    </source>
</evidence>
<dbReference type="Gene3D" id="3.50.30.30">
    <property type="match status" value="1"/>
</dbReference>
<evidence type="ECO:0000256" key="4">
    <source>
        <dbReference type="ARBA" id="ARBA00022801"/>
    </source>
</evidence>
<feature type="signal peptide" evidence="8">
    <location>
        <begin position="1"/>
        <end position="21"/>
    </location>
</feature>
<dbReference type="STRING" id="337451.A0A443NBJ5"/>
<dbReference type="InterPro" id="IPR010259">
    <property type="entry name" value="S8pro/Inhibitor_I9"/>
</dbReference>
<feature type="chain" id="PRO_5018973815" evidence="8">
    <location>
        <begin position="22"/>
        <end position="778"/>
    </location>
</feature>
<evidence type="ECO:0000259" key="11">
    <source>
        <dbReference type="Pfam" id="PF17766"/>
    </source>
</evidence>
<evidence type="ECO:0000256" key="6">
    <source>
        <dbReference type="PIRSR" id="PIRSR615500-1"/>
    </source>
</evidence>
<evidence type="ECO:0000256" key="5">
    <source>
        <dbReference type="ARBA" id="ARBA00022825"/>
    </source>
</evidence>
<dbReference type="InterPro" id="IPR036852">
    <property type="entry name" value="Peptidase_S8/S53_dom_sf"/>
</dbReference>
<organism evidence="12 13">
    <name type="scientific">Cinnamomum micranthum f. kanehirae</name>
    <dbReference type="NCBI Taxonomy" id="337451"/>
    <lineage>
        <taxon>Eukaryota</taxon>
        <taxon>Viridiplantae</taxon>
        <taxon>Streptophyta</taxon>
        <taxon>Embryophyta</taxon>
        <taxon>Tracheophyta</taxon>
        <taxon>Spermatophyta</taxon>
        <taxon>Magnoliopsida</taxon>
        <taxon>Magnoliidae</taxon>
        <taxon>Laurales</taxon>
        <taxon>Lauraceae</taxon>
        <taxon>Cinnamomum</taxon>
    </lineage>
</organism>
<proteinExistence type="inferred from homology"/>
<keyword evidence="4 7" id="KW-0378">Hydrolase</keyword>
<dbReference type="CDD" id="cd04852">
    <property type="entry name" value="Peptidases_S8_3"/>
    <property type="match status" value="1"/>
</dbReference>
<feature type="active site" description="Charge relay system" evidence="6 7">
    <location>
        <position position="146"/>
    </location>
</feature>
<dbReference type="EMBL" id="QPKB01000002">
    <property type="protein sequence ID" value="RWR75902.1"/>
    <property type="molecule type" value="Genomic_DNA"/>
</dbReference>
<feature type="domain" description="Peptidase S8/S53" evidence="9">
    <location>
        <begin position="139"/>
        <end position="603"/>
    </location>
</feature>
<dbReference type="PROSITE" id="PS51892">
    <property type="entry name" value="SUBTILASE"/>
    <property type="match status" value="1"/>
</dbReference>
<evidence type="ECO:0000256" key="8">
    <source>
        <dbReference type="SAM" id="SignalP"/>
    </source>
</evidence>
<gene>
    <name evidence="12" type="ORF">CKAN_00430800</name>
</gene>